<evidence type="ECO:0000259" key="2">
    <source>
        <dbReference type="Pfam" id="PF01558"/>
    </source>
</evidence>
<dbReference type="InterPro" id="IPR051626">
    <property type="entry name" value="Oxidoreductase_gamma_subunit"/>
</dbReference>
<proteinExistence type="predicted"/>
<sequence length="180" mass="19413">MLDVRWYGRGGQGAFTAARLLGQTVSVYGNSFALASPSFGPERRGAPVWSFTKIDDKKIVDRSQPVTCKYLVVLDESLINPAVENYLEDDGVIILNTANPGKYSFLKHKLITLDATKMSLEILGRPITNVAMLGALLGVSALTSTDDAGKALERTFSKSVCEKNKALLAKAYEAVKGGVQ</sequence>
<dbReference type="InterPro" id="IPR011894">
    <property type="entry name" value="PorC_KorC"/>
</dbReference>
<organism evidence="3">
    <name type="scientific">uncultured delta proteobacterium</name>
    <dbReference type="NCBI Taxonomy" id="34034"/>
    <lineage>
        <taxon>Bacteria</taxon>
        <taxon>Deltaproteobacteria</taxon>
        <taxon>environmental samples</taxon>
    </lineage>
</organism>
<evidence type="ECO:0000256" key="1">
    <source>
        <dbReference type="ARBA" id="ARBA00023002"/>
    </source>
</evidence>
<protein>
    <submittedName>
        <fullName evidence="3">Pyruvate synthase subunit PorC</fullName>
        <ecNumber evidence="3">1.2.7.1</ecNumber>
    </submittedName>
</protein>
<dbReference type="InterPro" id="IPR019752">
    <property type="entry name" value="Pyrv/ketoisovalerate_OxRed_cat"/>
</dbReference>
<accession>A0A212KE05</accession>
<dbReference type="NCBIfam" id="TIGR02175">
    <property type="entry name" value="PorC_KorC"/>
    <property type="match status" value="1"/>
</dbReference>
<dbReference type="Pfam" id="PF01558">
    <property type="entry name" value="POR"/>
    <property type="match status" value="1"/>
</dbReference>
<dbReference type="PANTHER" id="PTHR43366">
    <property type="entry name" value="PYRUVATE SYNTHASE SUBUNIT PORC"/>
    <property type="match status" value="1"/>
</dbReference>
<keyword evidence="3" id="KW-0670">Pyruvate</keyword>
<dbReference type="Gene3D" id="3.40.920.10">
    <property type="entry name" value="Pyruvate-ferredoxin oxidoreductase, PFOR, domain III"/>
    <property type="match status" value="1"/>
</dbReference>
<feature type="domain" description="Pyruvate/ketoisovalerate oxidoreductase catalytic" evidence="2">
    <location>
        <begin position="10"/>
        <end position="173"/>
    </location>
</feature>
<dbReference type="GO" id="GO:0019164">
    <property type="term" value="F:pyruvate synthase activity"/>
    <property type="evidence" value="ECO:0007669"/>
    <property type="project" value="UniProtKB-EC"/>
</dbReference>
<dbReference type="EMBL" id="FLUQ01000005">
    <property type="protein sequence ID" value="SBW09867.1"/>
    <property type="molecule type" value="Genomic_DNA"/>
</dbReference>
<reference evidence="3" key="1">
    <citation type="submission" date="2016-04" db="EMBL/GenBank/DDBJ databases">
        <authorList>
            <person name="Evans L.H."/>
            <person name="Alamgir A."/>
            <person name="Owens N."/>
            <person name="Weber N.D."/>
            <person name="Virtaneva K."/>
            <person name="Barbian K."/>
            <person name="Babar A."/>
            <person name="Rosenke K."/>
        </authorList>
    </citation>
    <scope>NUCLEOTIDE SEQUENCE</scope>
    <source>
        <strain evidence="3">86</strain>
    </source>
</reference>
<evidence type="ECO:0000313" key="3">
    <source>
        <dbReference type="EMBL" id="SBW09867.1"/>
    </source>
</evidence>
<dbReference type="SUPFAM" id="SSF53323">
    <property type="entry name" value="Pyruvate-ferredoxin oxidoreductase, PFOR, domain III"/>
    <property type="match status" value="1"/>
</dbReference>
<dbReference type="PANTHER" id="PTHR43366:SF1">
    <property type="entry name" value="PYRUVATE SYNTHASE SUBUNIT PORC"/>
    <property type="match status" value="1"/>
</dbReference>
<gene>
    <name evidence="3" type="primary">porC</name>
    <name evidence="3" type="ORF">KL86DPRO_50301</name>
</gene>
<dbReference type="AlphaFoldDB" id="A0A212KE05"/>
<dbReference type="InterPro" id="IPR002869">
    <property type="entry name" value="Pyrv_flavodox_OxRed_cen"/>
</dbReference>
<name>A0A212KE05_9DELT</name>
<keyword evidence="1 3" id="KW-0560">Oxidoreductase</keyword>
<dbReference type="EC" id="1.2.7.1" evidence="3"/>